<evidence type="ECO:0000313" key="1">
    <source>
        <dbReference type="EMBL" id="GKH02120.1"/>
    </source>
</evidence>
<sequence>MKKTDSDDRFGLGLALGVIAGLAINNLALGVALGLISGSLTKLKNKDKK</sequence>
<evidence type="ECO:0000313" key="2">
    <source>
        <dbReference type="Proteomes" id="UP001055091"/>
    </source>
</evidence>
<reference evidence="1" key="1">
    <citation type="submission" date="2022-01" db="EMBL/GenBank/DDBJ databases">
        <title>Novel bile acid biosynthetic pathways are enriched in the microbiome of centenarians.</title>
        <authorList>
            <person name="Sato Y."/>
            <person name="Atarashi K."/>
            <person name="Plichta R.D."/>
            <person name="Arai Y."/>
            <person name="Sasajima S."/>
            <person name="Kearney M.S."/>
            <person name="Suda W."/>
            <person name="Takeshita K."/>
            <person name="Sasaki T."/>
            <person name="Okamoto S."/>
            <person name="Skelly N.A."/>
            <person name="Okamura Y."/>
            <person name="Vlamakis H."/>
            <person name="Li Y."/>
            <person name="Tanoue T."/>
            <person name="Takei H."/>
            <person name="Nittono H."/>
            <person name="Narushima S."/>
            <person name="Irie J."/>
            <person name="Itoh H."/>
            <person name="Moriya K."/>
            <person name="Sugiura Y."/>
            <person name="Suematsu M."/>
            <person name="Moritoki N."/>
            <person name="Shibata S."/>
            <person name="Littman R.D."/>
            <person name="Fischbach A.M."/>
            <person name="Uwamino Y."/>
            <person name="Inoue T."/>
            <person name="Honda A."/>
            <person name="Hattori M."/>
            <person name="Murai T."/>
            <person name="Xavier J.R."/>
            <person name="Hirose N."/>
            <person name="Honda K."/>
        </authorList>
    </citation>
    <scope>NUCLEOTIDE SEQUENCE</scope>
    <source>
        <strain evidence="1">CE91-St55</strain>
    </source>
</reference>
<protein>
    <submittedName>
        <fullName evidence="1">Uncharacterized protein</fullName>
    </submittedName>
</protein>
<proteinExistence type="predicted"/>
<comment type="caution">
    <text evidence="1">The sequence shown here is derived from an EMBL/GenBank/DDBJ whole genome shotgun (WGS) entry which is preliminary data.</text>
</comment>
<dbReference type="AlphaFoldDB" id="A0A174SR08"/>
<dbReference type="Proteomes" id="UP001055091">
    <property type="component" value="Unassembled WGS sequence"/>
</dbReference>
<dbReference type="EMBL" id="BQNJ01000001">
    <property type="protein sequence ID" value="GKH02120.1"/>
    <property type="molecule type" value="Genomic_DNA"/>
</dbReference>
<dbReference type="RefSeq" id="WP_172682260.1">
    <property type="nucleotide sequence ID" value="NZ_BQNJ01000001.1"/>
</dbReference>
<accession>A0A174SR08</accession>
<organism evidence="1 2">
    <name type="scientific">Hungatella hathewayi</name>
    <dbReference type="NCBI Taxonomy" id="154046"/>
    <lineage>
        <taxon>Bacteria</taxon>
        <taxon>Bacillati</taxon>
        <taxon>Bacillota</taxon>
        <taxon>Clostridia</taxon>
        <taxon>Lachnospirales</taxon>
        <taxon>Lachnospiraceae</taxon>
        <taxon>Hungatella</taxon>
    </lineage>
</organism>
<gene>
    <name evidence="1" type="ORF">CE91St55_41010</name>
</gene>
<name>A0A174SR08_9FIRM</name>